<dbReference type="OrthoDB" id="3231781at2759"/>
<protein>
    <submittedName>
        <fullName evidence="2">Uncharacterized protein</fullName>
    </submittedName>
</protein>
<accession>A0A409YIY0</accession>
<feature type="transmembrane region" description="Helical" evidence="1">
    <location>
        <begin position="177"/>
        <end position="199"/>
    </location>
</feature>
<evidence type="ECO:0000256" key="1">
    <source>
        <dbReference type="SAM" id="Phobius"/>
    </source>
</evidence>
<feature type="transmembrane region" description="Helical" evidence="1">
    <location>
        <begin position="93"/>
        <end position="118"/>
    </location>
</feature>
<comment type="caution">
    <text evidence="2">The sequence shown here is derived from an EMBL/GenBank/DDBJ whole genome shotgun (WGS) entry which is preliminary data.</text>
</comment>
<keyword evidence="3" id="KW-1185">Reference proteome</keyword>
<reference evidence="2 3" key="1">
    <citation type="journal article" date="2018" name="Evol. Lett.">
        <title>Horizontal gene cluster transfer increased hallucinogenic mushroom diversity.</title>
        <authorList>
            <person name="Reynolds H.T."/>
            <person name="Vijayakumar V."/>
            <person name="Gluck-Thaler E."/>
            <person name="Korotkin H.B."/>
            <person name="Matheny P.B."/>
            <person name="Slot J.C."/>
        </authorList>
    </citation>
    <scope>NUCLEOTIDE SEQUENCE [LARGE SCALE GENOMIC DNA]</scope>
    <source>
        <strain evidence="2 3">2629</strain>
    </source>
</reference>
<dbReference type="STRING" id="181874.A0A409YIY0"/>
<dbReference type="EMBL" id="NHTK01001124">
    <property type="protein sequence ID" value="PPR02950.1"/>
    <property type="molecule type" value="Genomic_DNA"/>
</dbReference>
<keyword evidence="1" id="KW-1133">Transmembrane helix</keyword>
<name>A0A409YIY0_9AGAR</name>
<organism evidence="2 3">
    <name type="scientific">Panaeolus cyanescens</name>
    <dbReference type="NCBI Taxonomy" id="181874"/>
    <lineage>
        <taxon>Eukaryota</taxon>
        <taxon>Fungi</taxon>
        <taxon>Dikarya</taxon>
        <taxon>Basidiomycota</taxon>
        <taxon>Agaricomycotina</taxon>
        <taxon>Agaricomycetes</taxon>
        <taxon>Agaricomycetidae</taxon>
        <taxon>Agaricales</taxon>
        <taxon>Agaricineae</taxon>
        <taxon>Galeropsidaceae</taxon>
        <taxon>Panaeolus</taxon>
    </lineage>
</organism>
<keyword evidence="1" id="KW-0812">Transmembrane</keyword>
<dbReference type="Proteomes" id="UP000284842">
    <property type="component" value="Unassembled WGS sequence"/>
</dbReference>
<dbReference type="InParanoid" id="A0A409YIY0"/>
<keyword evidence="1" id="KW-0472">Membrane</keyword>
<proteinExistence type="predicted"/>
<feature type="transmembrane region" description="Helical" evidence="1">
    <location>
        <begin position="53"/>
        <end position="81"/>
    </location>
</feature>
<gene>
    <name evidence="2" type="ORF">CVT24_012162</name>
</gene>
<dbReference type="AlphaFoldDB" id="A0A409YIY0"/>
<evidence type="ECO:0000313" key="2">
    <source>
        <dbReference type="EMBL" id="PPR02950.1"/>
    </source>
</evidence>
<evidence type="ECO:0000313" key="3">
    <source>
        <dbReference type="Proteomes" id="UP000284842"/>
    </source>
</evidence>
<sequence>MTRTRPSPALPLPYIHSSTPITPHSTPIKSAIVNPARLSFYALRVYRVIPKPYAYLGALCILISSTRFIGSIVLAIAAGTAKSIAIYRVQWKWLIITLLSLGTVVDGIIAVSMVYYLYIRRSHALGSLNAREEFRSDSSHSASVERYRSGGTHGRRETGVNVGGLGSRIDVSMGFLFYWWFFVIFCAFLCFFVLFCDFWG</sequence>